<reference evidence="1 2" key="2">
    <citation type="journal article" date="2022" name="Mol. Ecol. Resour.">
        <title>The genomes of chicory, endive, great burdock and yacon provide insights into Asteraceae paleo-polyploidization history and plant inulin production.</title>
        <authorList>
            <person name="Fan W."/>
            <person name="Wang S."/>
            <person name="Wang H."/>
            <person name="Wang A."/>
            <person name="Jiang F."/>
            <person name="Liu H."/>
            <person name="Zhao H."/>
            <person name="Xu D."/>
            <person name="Zhang Y."/>
        </authorList>
    </citation>
    <scope>NUCLEOTIDE SEQUENCE [LARGE SCALE GENOMIC DNA]</scope>
    <source>
        <strain evidence="2">cv. Punajuju</strain>
        <tissue evidence="1">Leaves</tissue>
    </source>
</reference>
<reference evidence="2" key="1">
    <citation type="journal article" date="2022" name="Mol. Ecol. Resour.">
        <title>The genomes of chicory, endive, great burdock and yacon provide insights into Asteraceae palaeo-polyploidization history and plant inulin production.</title>
        <authorList>
            <person name="Fan W."/>
            <person name="Wang S."/>
            <person name="Wang H."/>
            <person name="Wang A."/>
            <person name="Jiang F."/>
            <person name="Liu H."/>
            <person name="Zhao H."/>
            <person name="Xu D."/>
            <person name="Zhang Y."/>
        </authorList>
    </citation>
    <scope>NUCLEOTIDE SEQUENCE [LARGE SCALE GENOMIC DNA]</scope>
    <source>
        <strain evidence="2">cv. Punajuju</strain>
    </source>
</reference>
<organism evidence="1 2">
    <name type="scientific">Cichorium intybus</name>
    <name type="common">Chicory</name>
    <dbReference type="NCBI Taxonomy" id="13427"/>
    <lineage>
        <taxon>Eukaryota</taxon>
        <taxon>Viridiplantae</taxon>
        <taxon>Streptophyta</taxon>
        <taxon>Embryophyta</taxon>
        <taxon>Tracheophyta</taxon>
        <taxon>Spermatophyta</taxon>
        <taxon>Magnoliopsida</taxon>
        <taxon>eudicotyledons</taxon>
        <taxon>Gunneridae</taxon>
        <taxon>Pentapetalae</taxon>
        <taxon>asterids</taxon>
        <taxon>campanulids</taxon>
        <taxon>Asterales</taxon>
        <taxon>Asteraceae</taxon>
        <taxon>Cichorioideae</taxon>
        <taxon>Cichorieae</taxon>
        <taxon>Cichoriinae</taxon>
        <taxon>Cichorium</taxon>
    </lineage>
</organism>
<evidence type="ECO:0000313" key="2">
    <source>
        <dbReference type="Proteomes" id="UP001055811"/>
    </source>
</evidence>
<dbReference type="EMBL" id="CM042011">
    <property type="protein sequence ID" value="KAI3763962.1"/>
    <property type="molecule type" value="Genomic_DNA"/>
</dbReference>
<sequence length="813" mass="92311">MKQGNIGSFFKRPQTSNEPSFEGSSKRPCSNSNQSIPSVSNVNPQTPQNPQPTTTPTHSTTNADLNDLPQDPADRPRISTYNPNQRDEVRRAYLLKGPCQPKGHTFPSKLIGSKHRRFVVGWFDHFDWLEYSKKEDKAYCLNCYVFGDMVGQQGGRDAFVTEGFNSWSKKEALRIHVGNVGSLHNKARQKCEFLLKEKQSISFALNKQTELELNNYKIRLLASVKACIYLLKNALPFRGHDESSDSISRGLFIDTISLIRDENKSIFDVTLENAPQNNQVTCPRTQKQLVECFSKEITSSICNEIGDDVFGLLVDESSDVSLKEQMAIVLRYVDSLGIVKERFIAVVHVKDTSSLTLKNAIDDVLTSHKLSITQIRGQGYDGASNMRGAFNGLKALILQENELAHYVHCFAHQLQLVIVAVAKKHEGVKDFFEQIALVVNVVCASCKRKDILREKARESVQKAIGKGELETGRGLNQESSLARAGDTRWGSHLKTIISLMKLYPEILEVLAYVEEEGSTLANRNQAAGILSYFKSLDFIFYLHLMFEVFSLTGILSKHLQRKDQDILEAASLVRATMDALKALRDTGFDNILSKVFSFRRKHDMDIVDMTDNYVTSRNRRTKFTNQYHYEVEIFNTVVDMQVIEIGDRFSELSTQLLEYMGALSPCNSFARFDKTKLLKLSELYKDDFDDSERGDLEGELEIYYHAVHKDDRFIGLKGIADLSRLLVELGKHRSYPLVYRLLKLVLVLPVATATVERCFSAMKLIKTDLRNKMGDDFMNDALVCNVEKEALLKVKLEDVMERFQKMSTRKFHI</sequence>
<proteinExistence type="predicted"/>
<dbReference type="Proteomes" id="UP001055811">
    <property type="component" value="Linkage Group LG03"/>
</dbReference>
<protein>
    <submittedName>
        <fullName evidence="1">Uncharacterized protein</fullName>
    </submittedName>
</protein>
<accession>A0ACB9EZY3</accession>
<comment type="caution">
    <text evidence="1">The sequence shown here is derived from an EMBL/GenBank/DDBJ whole genome shotgun (WGS) entry which is preliminary data.</text>
</comment>
<keyword evidence="2" id="KW-1185">Reference proteome</keyword>
<evidence type="ECO:0000313" key="1">
    <source>
        <dbReference type="EMBL" id="KAI3763962.1"/>
    </source>
</evidence>
<gene>
    <name evidence="1" type="ORF">L2E82_13960</name>
</gene>
<name>A0ACB9EZY3_CICIN</name>